<dbReference type="PANTHER" id="PTHR47268">
    <property type="entry name" value="ACYLPHOSPHATASE"/>
    <property type="match status" value="1"/>
</dbReference>
<organism evidence="7 8">
    <name type="scientific">Desulfobaculum xiamenense</name>
    <dbReference type="NCBI Taxonomy" id="995050"/>
    <lineage>
        <taxon>Bacteria</taxon>
        <taxon>Pseudomonadati</taxon>
        <taxon>Thermodesulfobacteriota</taxon>
        <taxon>Desulfovibrionia</taxon>
        <taxon>Desulfovibrionales</taxon>
        <taxon>Desulfovibrionaceae</taxon>
        <taxon>Desulfobaculum</taxon>
    </lineage>
</organism>
<evidence type="ECO:0000313" key="8">
    <source>
        <dbReference type="Proteomes" id="UP000580856"/>
    </source>
</evidence>
<evidence type="ECO:0000259" key="6">
    <source>
        <dbReference type="PROSITE" id="PS51160"/>
    </source>
</evidence>
<sequence>MMVRSLQCVVTGKVQGVMFRSWVHDQARNLGVNGWIRNLADGTVEVLAQGDEESINTLKRRLLAGPPLSRVDNVQCKWIDYDKEHQGFQIRS</sequence>
<evidence type="ECO:0000256" key="5">
    <source>
        <dbReference type="RuleBase" id="RU004168"/>
    </source>
</evidence>
<gene>
    <name evidence="7" type="ORF">GGQ74_002696</name>
</gene>
<comment type="catalytic activity">
    <reaction evidence="3 4">
        <text>an acyl phosphate + H2O = a carboxylate + phosphate + H(+)</text>
        <dbReference type="Rhea" id="RHEA:14965"/>
        <dbReference type="ChEBI" id="CHEBI:15377"/>
        <dbReference type="ChEBI" id="CHEBI:15378"/>
        <dbReference type="ChEBI" id="CHEBI:29067"/>
        <dbReference type="ChEBI" id="CHEBI:43474"/>
        <dbReference type="ChEBI" id="CHEBI:59918"/>
        <dbReference type="EC" id="3.6.1.7"/>
    </reaction>
</comment>
<dbReference type="PROSITE" id="PS51160">
    <property type="entry name" value="ACYLPHOSPHATASE_3"/>
    <property type="match status" value="1"/>
</dbReference>
<reference evidence="7 8" key="1">
    <citation type="submission" date="2020-03" db="EMBL/GenBank/DDBJ databases">
        <title>Genomic Encyclopedia of Type Strains, Phase IV (KMG-IV): sequencing the most valuable type-strain genomes for metagenomic binning, comparative biology and taxonomic classification.</title>
        <authorList>
            <person name="Goeker M."/>
        </authorList>
    </citation>
    <scope>NUCLEOTIDE SEQUENCE [LARGE SCALE GENOMIC DNA]</scope>
    <source>
        <strain evidence="7 8">DSM 24233</strain>
    </source>
</reference>
<dbReference type="PANTHER" id="PTHR47268:SF4">
    <property type="entry name" value="ACYLPHOSPHATASE"/>
    <property type="match status" value="1"/>
</dbReference>
<dbReference type="Proteomes" id="UP000580856">
    <property type="component" value="Unassembled WGS sequence"/>
</dbReference>
<evidence type="ECO:0000256" key="1">
    <source>
        <dbReference type="ARBA" id="ARBA00005614"/>
    </source>
</evidence>
<dbReference type="Gene3D" id="3.30.70.100">
    <property type="match status" value="1"/>
</dbReference>
<keyword evidence="4 7" id="KW-0378">Hydrolase</keyword>
<feature type="active site" evidence="4">
    <location>
        <position position="38"/>
    </location>
</feature>
<dbReference type="SUPFAM" id="SSF54975">
    <property type="entry name" value="Acylphosphatase/BLUF domain-like"/>
    <property type="match status" value="1"/>
</dbReference>
<dbReference type="InterPro" id="IPR001792">
    <property type="entry name" value="Acylphosphatase-like_dom"/>
</dbReference>
<dbReference type="EMBL" id="JAATJA010000003">
    <property type="protein sequence ID" value="NJB69002.1"/>
    <property type="molecule type" value="Genomic_DNA"/>
</dbReference>
<dbReference type="PRINTS" id="PR00112">
    <property type="entry name" value="ACYLPHPHTASE"/>
</dbReference>
<dbReference type="EC" id="3.6.1.7" evidence="2 4"/>
<dbReference type="InterPro" id="IPR017968">
    <property type="entry name" value="Acylphosphatase_CS"/>
</dbReference>
<accession>A0A846QR86</accession>
<feature type="active site" evidence="4">
    <location>
        <position position="20"/>
    </location>
</feature>
<proteinExistence type="inferred from homology"/>
<dbReference type="AlphaFoldDB" id="A0A846QR86"/>
<feature type="domain" description="Acylphosphatase-like" evidence="6">
    <location>
        <begin position="5"/>
        <end position="92"/>
    </location>
</feature>
<name>A0A846QR86_9BACT</name>
<evidence type="ECO:0000313" key="7">
    <source>
        <dbReference type="EMBL" id="NJB69002.1"/>
    </source>
</evidence>
<dbReference type="InterPro" id="IPR020456">
    <property type="entry name" value="Acylphosphatase"/>
</dbReference>
<comment type="caution">
    <text evidence="7">The sequence shown here is derived from an EMBL/GenBank/DDBJ whole genome shotgun (WGS) entry which is preliminary data.</text>
</comment>
<evidence type="ECO:0000256" key="3">
    <source>
        <dbReference type="ARBA" id="ARBA00047645"/>
    </source>
</evidence>
<evidence type="ECO:0000256" key="4">
    <source>
        <dbReference type="PROSITE-ProRule" id="PRU00520"/>
    </source>
</evidence>
<dbReference type="GO" id="GO:0003998">
    <property type="term" value="F:acylphosphatase activity"/>
    <property type="evidence" value="ECO:0007669"/>
    <property type="project" value="UniProtKB-EC"/>
</dbReference>
<protein>
    <recommendedName>
        <fullName evidence="2 4">acylphosphatase</fullName>
        <ecNumber evidence="2 4">3.6.1.7</ecNumber>
    </recommendedName>
</protein>
<dbReference type="InterPro" id="IPR036046">
    <property type="entry name" value="Acylphosphatase-like_dom_sf"/>
</dbReference>
<dbReference type="Pfam" id="PF00708">
    <property type="entry name" value="Acylphosphatase"/>
    <property type="match status" value="1"/>
</dbReference>
<dbReference type="RefSeq" id="WP_425338093.1">
    <property type="nucleotide sequence ID" value="NZ_JAATJA010000003.1"/>
</dbReference>
<comment type="similarity">
    <text evidence="1 5">Belongs to the acylphosphatase family.</text>
</comment>
<keyword evidence="8" id="KW-1185">Reference proteome</keyword>
<dbReference type="PROSITE" id="PS00150">
    <property type="entry name" value="ACYLPHOSPHATASE_1"/>
    <property type="match status" value="1"/>
</dbReference>
<evidence type="ECO:0000256" key="2">
    <source>
        <dbReference type="ARBA" id="ARBA00012150"/>
    </source>
</evidence>